<accession>A0ABS4KCB4</accession>
<dbReference type="SUPFAM" id="SSF53850">
    <property type="entry name" value="Periplasmic binding protein-like II"/>
    <property type="match status" value="1"/>
</dbReference>
<sequence length="504" mass="57051">MKKKSIIAVLLVLTFMLSACGGAKTDDKTLTVAVASDATSLDPDNFNDDFSENAMRQIYNTLVEKEPSGELRNALATSIEQPDDLTYIIKLRENVKFSNDDDLTVDDVIFSLSRAAKSSQYGYIFGNIDESTFVKKDDNTLEFKLKKPDGSFLQALSHPGASILNKKYVEEKGDISQDAMGTGPFKIEDWTKLDSMTLVKNENYWADEPEVDKIILRVIPEASQRLIELESGSVDIAYKISANDTSKFEGNDDLKLYNKLDNSTHFLGLNVSKAPFDNKAVREAMAYGMDMKSIVDSVYMGQAEIATSPVNPNFKYSNAKQTNPTAYDKEKAKAILEESGFDFSKPLRLYVNEDQQRVDIATMMQAQLKEIGINVEIEELEWGAFLQALKNSEHDMFIMSWSPSVVDPHYELYQPFSTENKGKGPNFMFYSNPELDLLMEEGIRLKDSPEREAVYKKAQEIVNEEKPWIYICYGKNLVGTRSYVENFDVAPTYTQELYRIKLNK</sequence>
<feature type="domain" description="Solute-binding protein family 5" evidence="6">
    <location>
        <begin position="71"/>
        <end position="422"/>
    </location>
</feature>
<feature type="signal peptide" evidence="5">
    <location>
        <begin position="1"/>
        <end position="19"/>
    </location>
</feature>
<keyword evidence="3" id="KW-0813">Transport</keyword>
<dbReference type="Pfam" id="PF00496">
    <property type="entry name" value="SBP_bac_5"/>
    <property type="match status" value="1"/>
</dbReference>
<dbReference type="RefSeq" id="WP_210060712.1">
    <property type="nucleotide sequence ID" value="NZ_JAGGLJ010000007.1"/>
</dbReference>
<keyword evidence="8" id="KW-1185">Reference proteome</keyword>
<reference evidence="7 8" key="1">
    <citation type="submission" date="2021-03" db="EMBL/GenBank/DDBJ databases">
        <title>Genomic Encyclopedia of Type Strains, Phase IV (KMG-IV): sequencing the most valuable type-strain genomes for metagenomic binning, comparative biology and taxonomic classification.</title>
        <authorList>
            <person name="Goeker M."/>
        </authorList>
    </citation>
    <scope>NUCLEOTIDE SEQUENCE [LARGE SCALE GENOMIC DNA]</scope>
    <source>
        <strain evidence="7 8">DSM 27563</strain>
    </source>
</reference>
<evidence type="ECO:0000256" key="4">
    <source>
        <dbReference type="ARBA" id="ARBA00022729"/>
    </source>
</evidence>
<dbReference type="Gene3D" id="3.40.190.10">
    <property type="entry name" value="Periplasmic binding protein-like II"/>
    <property type="match status" value="1"/>
</dbReference>
<dbReference type="InterPro" id="IPR000914">
    <property type="entry name" value="SBP_5_dom"/>
</dbReference>
<dbReference type="InterPro" id="IPR030678">
    <property type="entry name" value="Peptide/Ni-bd"/>
</dbReference>
<protein>
    <submittedName>
        <fullName evidence="7">Peptide/nickel transport system substrate-binding protein</fullName>
    </submittedName>
</protein>
<evidence type="ECO:0000256" key="2">
    <source>
        <dbReference type="ARBA" id="ARBA00005695"/>
    </source>
</evidence>
<evidence type="ECO:0000256" key="1">
    <source>
        <dbReference type="ARBA" id="ARBA00004193"/>
    </source>
</evidence>
<dbReference type="InterPro" id="IPR039424">
    <property type="entry name" value="SBP_5"/>
</dbReference>
<dbReference type="PIRSF" id="PIRSF002741">
    <property type="entry name" value="MppA"/>
    <property type="match status" value="1"/>
</dbReference>
<dbReference type="PANTHER" id="PTHR30290">
    <property type="entry name" value="PERIPLASMIC BINDING COMPONENT OF ABC TRANSPORTER"/>
    <property type="match status" value="1"/>
</dbReference>
<dbReference type="EMBL" id="JAGGLJ010000007">
    <property type="protein sequence ID" value="MBP2025422.1"/>
    <property type="molecule type" value="Genomic_DNA"/>
</dbReference>
<evidence type="ECO:0000256" key="3">
    <source>
        <dbReference type="ARBA" id="ARBA00022448"/>
    </source>
</evidence>
<organism evidence="7 8">
    <name type="scientific">Peptoniphilus stercorisuis</name>
    <dbReference type="NCBI Taxonomy" id="1436965"/>
    <lineage>
        <taxon>Bacteria</taxon>
        <taxon>Bacillati</taxon>
        <taxon>Bacillota</taxon>
        <taxon>Tissierellia</taxon>
        <taxon>Tissierellales</taxon>
        <taxon>Peptoniphilaceae</taxon>
        <taxon>Peptoniphilus</taxon>
    </lineage>
</organism>
<evidence type="ECO:0000313" key="8">
    <source>
        <dbReference type="Proteomes" id="UP001519306"/>
    </source>
</evidence>
<keyword evidence="4 5" id="KW-0732">Signal</keyword>
<dbReference type="Gene3D" id="3.10.105.10">
    <property type="entry name" value="Dipeptide-binding Protein, Domain 3"/>
    <property type="match status" value="1"/>
</dbReference>
<evidence type="ECO:0000259" key="6">
    <source>
        <dbReference type="Pfam" id="PF00496"/>
    </source>
</evidence>
<proteinExistence type="inferred from homology"/>
<gene>
    <name evidence="7" type="ORF">J2Z71_000952</name>
</gene>
<name>A0ABS4KCB4_9FIRM</name>
<comment type="similarity">
    <text evidence="2">Belongs to the bacterial solute-binding protein 5 family.</text>
</comment>
<evidence type="ECO:0000313" key="7">
    <source>
        <dbReference type="EMBL" id="MBP2025422.1"/>
    </source>
</evidence>
<dbReference type="CDD" id="cd00995">
    <property type="entry name" value="PBP2_NikA_DppA_OppA_like"/>
    <property type="match status" value="1"/>
</dbReference>
<comment type="caution">
    <text evidence="7">The sequence shown here is derived from an EMBL/GenBank/DDBJ whole genome shotgun (WGS) entry which is preliminary data.</text>
</comment>
<dbReference type="Gene3D" id="3.90.76.10">
    <property type="entry name" value="Dipeptide-binding Protein, Domain 1"/>
    <property type="match status" value="1"/>
</dbReference>
<dbReference type="InterPro" id="IPR023765">
    <property type="entry name" value="SBP_5_CS"/>
</dbReference>
<dbReference type="PANTHER" id="PTHR30290:SF9">
    <property type="entry name" value="OLIGOPEPTIDE-BINDING PROTEIN APPA"/>
    <property type="match status" value="1"/>
</dbReference>
<dbReference type="Proteomes" id="UP001519306">
    <property type="component" value="Unassembled WGS sequence"/>
</dbReference>
<dbReference type="PROSITE" id="PS01040">
    <property type="entry name" value="SBP_BACTERIAL_5"/>
    <property type="match status" value="1"/>
</dbReference>
<feature type="chain" id="PRO_5045795723" evidence="5">
    <location>
        <begin position="20"/>
        <end position="504"/>
    </location>
</feature>
<evidence type="ECO:0000256" key="5">
    <source>
        <dbReference type="SAM" id="SignalP"/>
    </source>
</evidence>
<comment type="subcellular location">
    <subcellularLocation>
        <location evidence="1">Cell membrane</location>
        <topology evidence="1">Lipid-anchor</topology>
    </subcellularLocation>
</comment>
<dbReference type="PROSITE" id="PS51257">
    <property type="entry name" value="PROKAR_LIPOPROTEIN"/>
    <property type="match status" value="1"/>
</dbReference>